<proteinExistence type="predicted"/>
<keyword evidence="1" id="KW-1185">Reference proteome</keyword>
<name>A0A1I8JND4_9PLAT</name>
<protein>
    <submittedName>
        <fullName evidence="2">COesterase domain-containing protein</fullName>
    </submittedName>
</protein>
<organism evidence="1 2">
    <name type="scientific">Macrostomum lignano</name>
    <dbReference type="NCBI Taxonomy" id="282301"/>
    <lineage>
        <taxon>Eukaryota</taxon>
        <taxon>Metazoa</taxon>
        <taxon>Spiralia</taxon>
        <taxon>Lophotrochozoa</taxon>
        <taxon>Platyhelminthes</taxon>
        <taxon>Rhabditophora</taxon>
        <taxon>Macrostomorpha</taxon>
        <taxon>Macrostomida</taxon>
        <taxon>Macrostomidae</taxon>
        <taxon>Macrostomum</taxon>
    </lineage>
</organism>
<dbReference type="AlphaFoldDB" id="A0A1I8JND4"/>
<dbReference type="WBParaSite" id="snap_masked-unitig_30850-processed-gene-0.0-mRNA-1">
    <property type="protein sequence ID" value="snap_masked-unitig_30850-processed-gene-0.0-mRNA-1"/>
    <property type="gene ID" value="snap_masked-unitig_30850-processed-gene-0.0"/>
</dbReference>
<evidence type="ECO:0000313" key="1">
    <source>
        <dbReference type="Proteomes" id="UP000095280"/>
    </source>
</evidence>
<sequence length="204" mass="21919">IVRGDPESVTLTVRSGSGSDFCWHPSGCHRCVQGAGPVPPGGLDVRQRFGAWSVANPYLHPDLGCNAQVQLLRREAHHPASPTCADTCSRRRGRPHTARAAVVERYPGAGFAVPASYYGIHFTTSCAKDADRRAGREWGITPLSSGADFDRLCSRQPITYAYEFAIAALNDSTPKPFGILSGHHQSVPVSVFAIHEHDAGGENC</sequence>
<evidence type="ECO:0000313" key="2">
    <source>
        <dbReference type="WBParaSite" id="snap_masked-unitig_30850-processed-gene-0.0-mRNA-1"/>
    </source>
</evidence>
<reference evidence="2" key="1">
    <citation type="submission" date="2016-11" db="UniProtKB">
        <authorList>
            <consortium name="WormBaseParasite"/>
        </authorList>
    </citation>
    <scope>IDENTIFICATION</scope>
</reference>
<accession>A0A1I8JND4</accession>
<dbReference type="Proteomes" id="UP000095280">
    <property type="component" value="Unplaced"/>
</dbReference>